<organism evidence="4 5">
    <name type="scientific">Ferrimonas marina</name>
    <dbReference type="NCBI Taxonomy" id="299255"/>
    <lineage>
        <taxon>Bacteria</taxon>
        <taxon>Pseudomonadati</taxon>
        <taxon>Pseudomonadota</taxon>
        <taxon>Gammaproteobacteria</taxon>
        <taxon>Alteromonadales</taxon>
        <taxon>Ferrimonadaceae</taxon>
        <taxon>Ferrimonas</taxon>
    </lineage>
</organism>
<dbReference type="STRING" id="299255.SAMN02745129_2783"/>
<accession>A0A1M5VHM5</accession>
<evidence type="ECO:0000259" key="3">
    <source>
        <dbReference type="Pfam" id="PF13505"/>
    </source>
</evidence>
<feature type="domain" description="Outer membrane protein beta-barrel" evidence="3">
    <location>
        <begin position="9"/>
        <end position="164"/>
    </location>
</feature>
<evidence type="ECO:0000313" key="4">
    <source>
        <dbReference type="EMBL" id="SHH74710.1"/>
    </source>
</evidence>
<dbReference type="Pfam" id="PF13505">
    <property type="entry name" value="OMP_b-brl"/>
    <property type="match status" value="1"/>
</dbReference>
<keyword evidence="5" id="KW-1185">Reference proteome</keyword>
<dbReference type="EMBL" id="FQXG01000004">
    <property type="protein sequence ID" value="SHH74710.1"/>
    <property type="molecule type" value="Genomic_DNA"/>
</dbReference>
<dbReference type="Proteomes" id="UP000184268">
    <property type="component" value="Unassembled WGS sequence"/>
</dbReference>
<evidence type="ECO:0000313" key="5">
    <source>
        <dbReference type="Proteomes" id="UP000184268"/>
    </source>
</evidence>
<dbReference type="InterPro" id="IPR011250">
    <property type="entry name" value="OMP/PagP_B-barrel"/>
</dbReference>
<dbReference type="AlphaFoldDB" id="A0A1M5VHM5"/>
<reference evidence="4 5" key="1">
    <citation type="submission" date="2016-11" db="EMBL/GenBank/DDBJ databases">
        <authorList>
            <person name="Jaros S."/>
            <person name="Januszkiewicz K."/>
            <person name="Wedrychowicz H."/>
        </authorList>
    </citation>
    <scope>NUCLEOTIDE SEQUENCE [LARGE SCALE GENOMIC DNA]</scope>
    <source>
        <strain evidence="4 5">DSM 16917</strain>
    </source>
</reference>
<dbReference type="Gene3D" id="2.40.160.20">
    <property type="match status" value="1"/>
</dbReference>
<dbReference type="SUPFAM" id="SSF56925">
    <property type="entry name" value="OMPA-like"/>
    <property type="match status" value="1"/>
</dbReference>
<evidence type="ECO:0000256" key="1">
    <source>
        <dbReference type="ARBA" id="ARBA00022729"/>
    </source>
</evidence>
<proteinExistence type="predicted"/>
<keyword evidence="1 2" id="KW-0732">Signal</keyword>
<evidence type="ECO:0000256" key="2">
    <source>
        <dbReference type="SAM" id="SignalP"/>
    </source>
</evidence>
<dbReference type="InterPro" id="IPR027385">
    <property type="entry name" value="Beta-barrel_OMP"/>
</dbReference>
<sequence length="178" mass="19022">MTTRKLSLLCAALTALILSPLAQAKDEGLYLGVSLGAATINQEGSDPDLGDFEIDSSDFAWKVFAGYQFNGVLAVEGGYRELGSAENSLVKTDPYGIDVFVIGGIPLGPLRGFGKIGGIYWDNDTDFADTSISDDGFDLAAGLGLEFELGSFAIRGEVEYLDVLDETWMYTLGATFTF</sequence>
<gene>
    <name evidence="4" type="ORF">SAMN02745129_2783</name>
</gene>
<protein>
    <submittedName>
        <fullName evidence="4">Outer membrane protein beta-barrel domain-containing protein</fullName>
    </submittedName>
</protein>
<feature type="signal peptide" evidence="2">
    <location>
        <begin position="1"/>
        <end position="24"/>
    </location>
</feature>
<name>A0A1M5VHM5_9GAMM</name>
<feature type="chain" id="PRO_5009914451" evidence="2">
    <location>
        <begin position="25"/>
        <end position="178"/>
    </location>
</feature>